<protein>
    <submittedName>
        <fullName evidence="1">Uncharacterized protein</fullName>
    </submittedName>
</protein>
<evidence type="ECO:0000313" key="2">
    <source>
        <dbReference type="Proteomes" id="UP000251241"/>
    </source>
</evidence>
<sequence length="572" mass="66219">MINKCTVCKRVKGKRRCLKSGQMICSKCCGEIRSWIYCNTECEYFPYEVLNYTPYNSQKAELIMVSNGITTKFEVPLFLPNLFDVITCTVKELRIDLLDFNKAVVSISFKLDSDRGIGNEIYLKDNWKIQTSNVQFRNDKILAPLVIMSTSQSSNCNYVQAKCKYGDSSLSLIKTSYSLNVWLPHARSSSKNIDVKDMPEFESDYISAVVHQGRLASKKNDVFWAEFNTKFEYKVSFEIENADVHIKQKQLSLLYLGIFLPYKKVIIEKYTVNKPNSFSINEESFLALQTFGDYEDKRLWEIPLELNFGNNYHGGFVKKLINELPPKYHFDEYLYKDYFFFLNHDDEISANLLFNTENIVSAYFNVLKEVYDGKYSPIILVISNMSEQIRKIKVVYEIKGLSDRCVETVYLDPLNTLSIPLFPILNDVYLSKLNEHSSVQFFVEVYYKDTLIYEDSKRLNLLPKETFVYDSEDLGKSNKYYFYSFLSRWVTPNSVSVERIINEAAQSISGFEGMSEDLGTITKEIGALYRQISSKMKYVSKTFSLYKGTTSLHQKVHLPDNTFSIAAETVLI</sequence>
<dbReference type="Proteomes" id="UP000251241">
    <property type="component" value="Unassembled WGS sequence"/>
</dbReference>
<name>A0A2X2JK75_SPHMU</name>
<dbReference type="EMBL" id="UAUU01000011">
    <property type="protein sequence ID" value="SPZ94607.1"/>
    <property type="molecule type" value="Genomic_DNA"/>
</dbReference>
<dbReference type="AlphaFoldDB" id="A0A2X2JK75"/>
<accession>A0A2X2JK75</accession>
<organism evidence="1 2">
    <name type="scientific">Sphingobacterium multivorum</name>
    <dbReference type="NCBI Taxonomy" id="28454"/>
    <lineage>
        <taxon>Bacteria</taxon>
        <taxon>Pseudomonadati</taxon>
        <taxon>Bacteroidota</taxon>
        <taxon>Sphingobacteriia</taxon>
        <taxon>Sphingobacteriales</taxon>
        <taxon>Sphingobacteriaceae</taxon>
        <taxon>Sphingobacterium</taxon>
    </lineage>
</organism>
<reference evidence="1 2" key="1">
    <citation type="submission" date="2018-06" db="EMBL/GenBank/DDBJ databases">
        <authorList>
            <consortium name="Pathogen Informatics"/>
            <person name="Doyle S."/>
        </authorList>
    </citation>
    <scope>NUCLEOTIDE SEQUENCE [LARGE SCALE GENOMIC DNA]</scope>
    <source>
        <strain evidence="1 2">NCTC11343</strain>
    </source>
</reference>
<proteinExistence type="predicted"/>
<evidence type="ECO:0000313" key="1">
    <source>
        <dbReference type="EMBL" id="SPZ94607.1"/>
    </source>
</evidence>
<gene>
    <name evidence="1" type="ORF">NCTC11343_05418</name>
</gene>